<keyword evidence="2" id="KW-1185">Reference proteome</keyword>
<dbReference type="EMBL" id="CP022384">
    <property type="protein sequence ID" value="ATA82330.1"/>
    <property type="molecule type" value="Genomic_DNA"/>
</dbReference>
<reference evidence="2" key="1">
    <citation type="submission" date="2017-06" db="EMBL/GenBank/DDBJ databases">
        <title>Capnocytophaga spp. assemblies.</title>
        <authorList>
            <person name="Gulvik C.A."/>
        </authorList>
    </citation>
    <scope>NUCLEOTIDE SEQUENCE [LARGE SCALE GENOMIC DNA]</scope>
    <source>
        <strain evidence="2">H6253</strain>
    </source>
</reference>
<proteinExistence type="predicted"/>
<dbReference type="KEGG" id="clk:CGC53_08230"/>
<sequence>MQEFSFNAAKLKKYLIIRAIEVCFFSLKKMGSLGGLGGLGGMGDLRGLGRLGGLGGIGGW</sequence>
<organism evidence="1 2">
    <name type="scientific">Capnocytophaga leadbetteri</name>
    <dbReference type="NCBI Taxonomy" id="327575"/>
    <lineage>
        <taxon>Bacteria</taxon>
        <taxon>Pseudomonadati</taxon>
        <taxon>Bacteroidota</taxon>
        <taxon>Flavobacteriia</taxon>
        <taxon>Flavobacteriales</taxon>
        <taxon>Flavobacteriaceae</taxon>
        <taxon>Capnocytophaga</taxon>
    </lineage>
</organism>
<dbReference type="AlphaFoldDB" id="A0A250FB23"/>
<evidence type="ECO:0000313" key="1">
    <source>
        <dbReference type="EMBL" id="ATA82330.1"/>
    </source>
</evidence>
<protein>
    <submittedName>
        <fullName evidence="1">Uncharacterized protein</fullName>
    </submittedName>
</protein>
<evidence type="ECO:0000313" key="2">
    <source>
        <dbReference type="Proteomes" id="UP000217276"/>
    </source>
</evidence>
<dbReference type="Proteomes" id="UP000217276">
    <property type="component" value="Chromosome"/>
</dbReference>
<accession>A0A250FB23</accession>
<name>A0A250FB23_9FLAO</name>
<gene>
    <name evidence="1" type="ORF">CGC53_08230</name>
</gene>